<evidence type="ECO:0000313" key="8">
    <source>
        <dbReference type="Proteomes" id="UP000053240"/>
    </source>
</evidence>
<comment type="subcellular location">
    <subcellularLocation>
        <location evidence="1">Membrane</location>
        <topology evidence="1">Multi-pass membrane protein</topology>
    </subcellularLocation>
</comment>
<evidence type="ECO:0000256" key="5">
    <source>
        <dbReference type="PROSITE-ProRule" id="PRU00282"/>
    </source>
</evidence>
<dbReference type="SUPFAM" id="SSF103506">
    <property type="entry name" value="Mitochondrial carrier"/>
    <property type="match status" value="1"/>
</dbReference>
<dbReference type="PANTHER" id="PTHR46314:SF2">
    <property type="entry name" value="SOLUTE CARRIER FAMILY 25 MEMBER 44"/>
    <property type="match status" value="1"/>
</dbReference>
<feature type="repeat" description="Solcar" evidence="5">
    <location>
        <begin position="114"/>
        <end position="223"/>
    </location>
</feature>
<dbReference type="GO" id="GO:0005739">
    <property type="term" value="C:mitochondrion"/>
    <property type="evidence" value="ECO:0007669"/>
    <property type="project" value="InterPro"/>
</dbReference>
<dbReference type="KEGG" id="pmac:106713439"/>
<dbReference type="InterPro" id="IPR023395">
    <property type="entry name" value="MCP_dom_sf"/>
</dbReference>
<dbReference type="PANTHER" id="PTHR46314">
    <property type="entry name" value="SOLUTE CARRIER FAMILY 25 MEMBER 44"/>
    <property type="match status" value="1"/>
</dbReference>
<gene>
    <name evidence="7" type="ORF">RR48_02236</name>
</gene>
<accession>A0A0N0PBX9</accession>
<evidence type="ECO:0000256" key="2">
    <source>
        <dbReference type="ARBA" id="ARBA00006375"/>
    </source>
</evidence>
<keyword evidence="3 5" id="KW-0812">Transmembrane</keyword>
<dbReference type="FunCoup" id="A0A0N0PBX9">
    <property type="interactions" value="1610"/>
</dbReference>
<keyword evidence="4 5" id="KW-0472">Membrane</keyword>
<dbReference type="AlphaFoldDB" id="A0A0N0PBX9"/>
<comment type="similarity">
    <text evidence="2 6">Belongs to the mitochondrial carrier (TC 2.A.29) family.</text>
</comment>
<dbReference type="EMBL" id="KQ460736">
    <property type="protein sequence ID" value="KPJ12603.1"/>
    <property type="molecule type" value="Genomic_DNA"/>
</dbReference>
<evidence type="ECO:0000313" key="7">
    <source>
        <dbReference type="EMBL" id="KPJ12603.1"/>
    </source>
</evidence>
<dbReference type="GO" id="GO:0015658">
    <property type="term" value="F:branched-chain amino acid transmembrane transporter activity"/>
    <property type="evidence" value="ECO:0007669"/>
    <property type="project" value="InterPro"/>
</dbReference>
<evidence type="ECO:0000256" key="6">
    <source>
        <dbReference type="RuleBase" id="RU000488"/>
    </source>
</evidence>
<dbReference type="Gene3D" id="1.50.40.10">
    <property type="entry name" value="Mitochondrial carrier domain"/>
    <property type="match status" value="1"/>
</dbReference>
<dbReference type="Pfam" id="PF00153">
    <property type="entry name" value="Mito_carr"/>
    <property type="match status" value="2"/>
</dbReference>
<dbReference type="Proteomes" id="UP000053240">
    <property type="component" value="Unassembled WGS sequence"/>
</dbReference>
<dbReference type="InterPro" id="IPR042164">
    <property type="entry name" value="SLC25A44"/>
</dbReference>
<dbReference type="GO" id="GO:0009083">
    <property type="term" value="P:branched-chain amino acid catabolic process"/>
    <property type="evidence" value="ECO:0007669"/>
    <property type="project" value="InterPro"/>
</dbReference>
<keyword evidence="8" id="KW-1185">Reference proteome</keyword>
<dbReference type="InterPro" id="IPR018108">
    <property type="entry name" value="MCP_transmembrane"/>
</dbReference>
<keyword evidence="6" id="KW-0813">Transport</keyword>
<evidence type="ECO:0000256" key="4">
    <source>
        <dbReference type="ARBA" id="ARBA00023136"/>
    </source>
</evidence>
<protein>
    <submittedName>
        <fullName evidence="7">Solute carrier family 25 member 44</fullName>
    </submittedName>
</protein>
<name>A0A0N0PBX9_PAPMA</name>
<evidence type="ECO:0000256" key="3">
    <source>
        <dbReference type="ARBA" id="ARBA00022692"/>
    </source>
</evidence>
<feature type="repeat" description="Solcar" evidence="5">
    <location>
        <begin position="26"/>
        <end position="107"/>
    </location>
</feature>
<dbReference type="InParanoid" id="A0A0N0PBX9"/>
<organism evidence="7 8">
    <name type="scientific">Papilio machaon</name>
    <name type="common">Old World swallowtail butterfly</name>
    <dbReference type="NCBI Taxonomy" id="76193"/>
    <lineage>
        <taxon>Eukaryota</taxon>
        <taxon>Metazoa</taxon>
        <taxon>Ecdysozoa</taxon>
        <taxon>Arthropoda</taxon>
        <taxon>Hexapoda</taxon>
        <taxon>Insecta</taxon>
        <taxon>Pterygota</taxon>
        <taxon>Neoptera</taxon>
        <taxon>Endopterygota</taxon>
        <taxon>Lepidoptera</taxon>
        <taxon>Glossata</taxon>
        <taxon>Ditrysia</taxon>
        <taxon>Papilionoidea</taxon>
        <taxon>Papilionidae</taxon>
        <taxon>Papilioninae</taxon>
        <taxon>Papilio</taxon>
    </lineage>
</organism>
<evidence type="ECO:0000256" key="1">
    <source>
        <dbReference type="ARBA" id="ARBA00004141"/>
    </source>
</evidence>
<dbReference type="GO" id="GO:0016020">
    <property type="term" value="C:membrane"/>
    <property type="evidence" value="ECO:0007669"/>
    <property type="project" value="UniProtKB-SubCell"/>
</dbReference>
<sequence>MAATMVESPPPHLITTIEWSMMDKSKFFPLYTLSSFTVRCALYPLTLVKTQIQVQRKKEAYKGVTDAITKIYQNEGISGLYRGFWLSSFQIISGVFYITTYEGVKHELGKYDISPKVKSFIGGGCASMVGQTVIVPFDVLSQHLMVLGLAKGRPGASRNPKLNPLGLDLDKRLSKAALAREVALRVYRLHGPLGYYRGYAASLAAYVPNSALWWALYTAYQGTYKI</sequence>
<reference evidence="7 8" key="1">
    <citation type="journal article" date="2015" name="Nat. Commun.">
        <title>Outbred genome sequencing and CRISPR/Cas9 gene editing in butterflies.</title>
        <authorList>
            <person name="Li X."/>
            <person name="Fan D."/>
            <person name="Zhang W."/>
            <person name="Liu G."/>
            <person name="Zhang L."/>
            <person name="Zhao L."/>
            <person name="Fang X."/>
            <person name="Chen L."/>
            <person name="Dong Y."/>
            <person name="Chen Y."/>
            <person name="Ding Y."/>
            <person name="Zhao R."/>
            <person name="Feng M."/>
            <person name="Zhu Y."/>
            <person name="Feng Y."/>
            <person name="Jiang X."/>
            <person name="Zhu D."/>
            <person name="Xiang H."/>
            <person name="Feng X."/>
            <person name="Li S."/>
            <person name="Wang J."/>
            <person name="Zhang G."/>
            <person name="Kronforst M.R."/>
            <person name="Wang W."/>
        </authorList>
    </citation>
    <scope>NUCLEOTIDE SEQUENCE [LARGE SCALE GENOMIC DNA]</scope>
    <source>
        <strain evidence="7">Ya'a_city_454_Pm</strain>
        <tissue evidence="7">Whole body</tissue>
    </source>
</reference>
<proteinExistence type="inferred from homology"/>
<dbReference type="PROSITE" id="PS50920">
    <property type="entry name" value="SOLCAR"/>
    <property type="match status" value="2"/>
</dbReference>